<organism evidence="1 2">
    <name type="scientific">Dysgonomonas capnocytophagoides</name>
    <dbReference type="NCBI Taxonomy" id="45254"/>
    <lineage>
        <taxon>Bacteria</taxon>
        <taxon>Pseudomonadati</taxon>
        <taxon>Bacteroidota</taxon>
        <taxon>Bacteroidia</taxon>
        <taxon>Bacteroidales</taxon>
        <taxon>Dysgonomonadaceae</taxon>
        <taxon>Dysgonomonas</taxon>
    </lineage>
</organism>
<comment type="caution">
    <text evidence="1">The sequence shown here is derived from an EMBL/GenBank/DDBJ whole genome shotgun (WGS) entry which is preliminary data.</text>
</comment>
<keyword evidence="2" id="KW-1185">Reference proteome</keyword>
<dbReference type="OrthoDB" id="1028980at2"/>
<dbReference type="Proteomes" id="UP000297861">
    <property type="component" value="Unassembled WGS sequence"/>
</dbReference>
<evidence type="ECO:0008006" key="3">
    <source>
        <dbReference type="Google" id="ProtNLM"/>
    </source>
</evidence>
<name>A0A4Y8L3M1_9BACT</name>
<proteinExistence type="predicted"/>
<gene>
    <name evidence="1" type="ORF">E2605_07565</name>
</gene>
<reference evidence="1 2" key="1">
    <citation type="submission" date="2019-03" db="EMBL/GenBank/DDBJ databases">
        <title>San Antonio Military Medical Center submission to MRSN (WRAIR), pending publication.</title>
        <authorList>
            <person name="Blyth D.M."/>
            <person name="Mccarthy S.L."/>
            <person name="Schall S.E."/>
            <person name="Stam J.A."/>
            <person name="Ong A.C."/>
            <person name="Mcgann P.T."/>
        </authorList>
    </citation>
    <scope>NUCLEOTIDE SEQUENCE [LARGE SCALE GENOMIC DNA]</scope>
    <source>
        <strain evidence="1 2">MRSN571793</strain>
    </source>
</reference>
<evidence type="ECO:0000313" key="2">
    <source>
        <dbReference type="Proteomes" id="UP000297861"/>
    </source>
</evidence>
<dbReference type="RefSeq" id="WP_134435990.1">
    <property type="nucleotide sequence ID" value="NZ_SOML01000004.1"/>
</dbReference>
<protein>
    <recommendedName>
        <fullName evidence="3">DUF5072 domain-containing protein</fullName>
    </recommendedName>
</protein>
<dbReference type="AlphaFoldDB" id="A0A4Y8L3M1"/>
<accession>A0A4Y8L3M1</accession>
<sequence>MISTNDIKNILIKAVKVNPILGVIPEIVKDKHKPVTEEDVKERIVVVVNASDNSDWQQTYARVCVYVPDIKDVYEEGKSYLIPNAPRLNVLEKECNKMFFRRTIIEHEGQTLYYKLEDIIQEEDPETWSHFLNVRLKVTNQNFKL</sequence>
<dbReference type="EMBL" id="SOML01000004">
    <property type="protein sequence ID" value="TFD96668.1"/>
    <property type="molecule type" value="Genomic_DNA"/>
</dbReference>
<evidence type="ECO:0000313" key="1">
    <source>
        <dbReference type="EMBL" id="TFD96668.1"/>
    </source>
</evidence>